<dbReference type="GO" id="GO:0008483">
    <property type="term" value="F:transaminase activity"/>
    <property type="evidence" value="ECO:0007669"/>
    <property type="project" value="UniProtKB-KW"/>
</dbReference>
<protein>
    <submittedName>
        <fullName evidence="2">Tryptophan aminotransferase-related protein 2-like protein</fullName>
    </submittedName>
</protein>
<dbReference type="OrthoDB" id="1923688at2759"/>
<evidence type="ECO:0000259" key="1">
    <source>
        <dbReference type="Pfam" id="PF04864"/>
    </source>
</evidence>
<organism evidence="2 3">
    <name type="scientific">Cinnamomum micranthum f. kanehirae</name>
    <dbReference type="NCBI Taxonomy" id="337451"/>
    <lineage>
        <taxon>Eukaryota</taxon>
        <taxon>Viridiplantae</taxon>
        <taxon>Streptophyta</taxon>
        <taxon>Embryophyta</taxon>
        <taxon>Tracheophyta</taxon>
        <taxon>Spermatophyta</taxon>
        <taxon>Magnoliopsida</taxon>
        <taxon>Magnoliidae</taxon>
        <taxon>Laurales</taxon>
        <taxon>Lauraceae</taxon>
        <taxon>Cinnamomum</taxon>
    </lineage>
</organism>
<dbReference type="InterPro" id="IPR015421">
    <property type="entry name" value="PyrdxlP-dep_Trfase_major"/>
</dbReference>
<accession>A0A3S4PS09</accession>
<keyword evidence="2" id="KW-0808">Transferase</keyword>
<evidence type="ECO:0000313" key="2">
    <source>
        <dbReference type="EMBL" id="RWR94067.1"/>
    </source>
</evidence>
<dbReference type="EMBL" id="QPKB01000010">
    <property type="protein sequence ID" value="RWR94067.1"/>
    <property type="molecule type" value="Genomic_DNA"/>
</dbReference>
<reference evidence="2 3" key="1">
    <citation type="journal article" date="2019" name="Nat. Plants">
        <title>Stout camphor tree genome fills gaps in understanding of flowering plant genome evolution.</title>
        <authorList>
            <person name="Chaw S.M."/>
            <person name="Liu Y.C."/>
            <person name="Wu Y.W."/>
            <person name="Wang H.Y."/>
            <person name="Lin C.I."/>
            <person name="Wu C.S."/>
            <person name="Ke H.M."/>
            <person name="Chang L.Y."/>
            <person name="Hsu C.Y."/>
            <person name="Yang H.T."/>
            <person name="Sudianto E."/>
            <person name="Hsu M.H."/>
            <person name="Wu K.P."/>
            <person name="Wang L.N."/>
            <person name="Leebens-Mack J.H."/>
            <person name="Tsai I.J."/>
        </authorList>
    </citation>
    <scope>NUCLEOTIDE SEQUENCE [LARGE SCALE GENOMIC DNA]</scope>
    <source>
        <strain evidence="3">cv. Chaw 1501</strain>
        <tissue evidence="2">Young leaves</tissue>
    </source>
</reference>
<dbReference type="AlphaFoldDB" id="A0A3S4PS09"/>
<keyword evidence="3" id="KW-1185">Reference proteome</keyword>
<dbReference type="Pfam" id="PF04864">
    <property type="entry name" value="Alliinase_C"/>
    <property type="match status" value="2"/>
</dbReference>
<feature type="domain" description="Alliinase C-terminal" evidence="1">
    <location>
        <begin position="5"/>
        <end position="63"/>
    </location>
</feature>
<evidence type="ECO:0000313" key="3">
    <source>
        <dbReference type="Proteomes" id="UP000283530"/>
    </source>
</evidence>
<dbReference type="Gene3D" id="3.40.640.10">
    <property type="entry name" value="Type I PLP-dependent aspartate aminotransferase-like (Major domain)"/>
    <property type="match status" value="2"/>
</dbReference>
<keyword evidence="2" id="KW-0032">Aminotransferase</keyword>
<gene>
    <name evidence="2" type="ORF">CKAN_02334700</name>
</gene>
<dbReference type="Proteomes" id="UP000283530">
    <property type="component" value="Unassembled WGS sequence"/>
</dbReference>
<comment type="caution">
    <text evidence="2">The sequence shown here is derived from an EMBL/GenBank/DDBJ whole genome shotgun (WGS) entry which is preliminary data.</text>
</comment>
<dbReference type="GO" id="GO:0016846">
    <property type="term" value="F:carbon-sulfur lyase activity"/>
    <property type="evidence" value="ECO:0007669"/>
    <property type="project" value="InterPro"/>
</dbReference>
<sequence>MPENLCWFLEPELADEVRKMHRLVGNAIAQDRHIVLGTGFVQLLQAALYALSPQDAPEPMNVVWSDRWALVKDPEVARRMTEFVELNTIGVSKESLLRVAKILRLVREAYDGEGGFSIFWTGLIPSGLETA</sequence>
<dbReference type="STRING" id="337451.A0A3S4PS09"/>
<dbReference type="InterPro" id="IPR006948">
    <property type="entry name" value="Alliinase_C"/>
</dbReference>
<name>A0A3S4PS09_9MAGN</name>
<feature type="domain" description="Alliinase C-terminal" evidence="1">
    <location>
        <begin position="68"/>
        <end position="119"/>
    </location>
</feature>
<proteinExistence type="predicted"/>